<dbReference type="PANTHER" id="PTHR43861">
    <property type="entry name" value="TRANS-ACONITATE 2-METHYLTRANSFERASE-RELATED"/>
    <property type="match status" value="1"/>
</dbReference>
<name>A0A518IR27_9BACT</name>
<dbReference type="InterPro" id="IPR013691">
    <property type="entry name" value="MeTrfase_14"/>
</dbReference>
<dbReference type="InterPro" id="IPR013630">
    <property type="entry name" value="Methyltransf_Zn-bd_dom_put"/>
</dbReference>
<dbReference type="InterPro" id="IPR038576">
    <property type="entry name" value="Methyltransf_Zn-bd_dom_put_sf"/>
</dbReference>
<evidence type="ECO:0000259" key="1">
    <source>
        <dbReference type="Pfam" id="PF08421"/>
    </source>
</evidence>
<dbReference type="Gene3D" id="6.10.250.3100">
    <property type="match status" value="1"/>
</dbReference>
<sequence length="447" mass="49056">MNARQSIDSPAAADSTPTVTRQCCMNCGGSDLKLFLDLGTQPNGNNFITPDQIENEPTYSMRMLTCESCWQVQIDEFPPQSVLFDDHPYVSGLNVPVVEHFSKMAKKAVADFDLSAGDVVLDIGCNDGSLLSCFREEGMTTIGVDPGGRVTELARKNGHLACRAFWNSETAKAIKTLGIEPKIISATAVFYHVPDLHDFVEGLLSVMTDETVFVVQGVNLLDLIQQRQFDHFYHEHSCVHSISGLQKLFAAHGMKILDVSNYPIHGGSFVAYVARETSPHQVSDSVQQSINTERAAGLEKLSTYEEFSEAVAKNTSDLRSLLEDLKEQDATVYGLGAPLKGSTLLNYADIGPDLVSCLTEVNSFKIGRVSPGTHIPVVDERTLAKQPDYYLVLAWNFLDFFLEKKRSFLEAGGKFIVPVPSLQVLDASALKPQTTPIQTADTKRRAA</sequence>
<feature type="domain" description="Methyltransferase putative zinc binding" evidence="1">
    <location>
        <begin position="24"/>
        <end position="84"/>
    </location>
</feature>
<dbReference type="Gene3D" id="3.40.50.150">
    <property type="entry name" value="Vaccinia Virus protein VP39"/>
    <property type="match status" value="1"/>
</dbReference>
<dbReference type="Pfam" id="PF08421">
    <property type="entry name" value="Methyltransf_13"/>
    <property type="match status" value="1"/>
</dbReference>
<accession>A0A518IR27</accession>
<organism evidence="3 4">
    <name type="scientific">Rosistilla oblonga</name>
    <dbReference type="NCBI Taxonomy" id="2527990"/>
    <lineage>
        <taxon>Bacteria</taxon>
        <taxon>Pseudomonadati</taxon>
        <taxon>Planctomycetota</taxon>
        <taxon>Planctomycetia</taxon>
        <taxon>Pirellulales</taxon>
        <taxon>Pirellulaceae</taxon>
        <taxon>Rosistilla</taxon>
    </lineage>
</organism>
<dbReference type="RefSeq" id="WP_145283346.1">
    <property type="nucleotide sequence ID" value="NZ_CP036318.1"/>
</dbReference>
<dbReference type="Pfam" id="PF13489">
    <property type="entry name" value="Methyltransf_23"/>
    <property type="match status" value="1"/>
</dbReference>
<gene>
    <name evidence="3" type="ORF">Mal33_14790</name>
</gene>
<dbReference type="EMBL" id="CP036318">
    <property type="protein sequence ID" value="QDV55503.1"/>
    <property type="molecule type" value="Genomic_DNA"/>
</dbReference>
<keyword evidence="4" id="KW-1185">Reference proteome</keyword>
<reference evidence="3 4" key="1">
    <citation type="submission" date="2019-02" db="EMBL/GenBank/DDBJ databases">
        <title>Deep-cultivation of Planctomycetes and their phenomic and genomic characterization uncovers novel biology.</title>
        <authorList>
            <person name="Wiegand S."/>
            <person name="Jogler M."/>
            <person name="Boedeker C."/>
            <person name="Pinto D."/>
            <person name="Vollmers J."/>
            <person name="Rivas-Marin E."/>
            <person name="Kohn T."/>
            <person name="Peeters S.H."/>
            <person name="Heuer A."/>
            <person name="Rast P."/>
            <person name="Oberbeckmann S."/>
            <person name="Bunk B."/>
            <person name="Jeske O."/>
            <person name="Meyerdierks A."/>
            <person name="Storesund J.E."/>
            <person name="Kallscheuer N."/>
            <person name="Luecker S."/>
            <person name="Lage O.M."/>
            <person name="Pohl T."/>
            <person name="Merkel B.J."/>
            <person name="Hornburger P."/>
            <person name="Mueller R.-W."/>
            <person name="Bruemmer F."/>
            <person name="Labrenz M."/>
            <person name="Spormann A.M."/>
            <person name="Op den Camp H."/>
            <person name="Overmann J."/>
            <person name="Amann R."/>
            <person name="Jetten M.S.M."/>
            <person name="Mascher T."/>
            <person name="Medema M.H."/>
            <person name="Devos D.P."/>
            <person name="Kaster A.-K."/>
            <person name="Ovreas L."/>
            <person name="Rohde M."/>
            <person name="Galperin M.Y."/>
            <person name="Jogler C."/>
        </authorList>
    </citation>
    <scope>NUCLEOTIDE SEQUENCE [LARGE SCALE GENOMIC DNA]</scope>
    <source>
        <strain evidence="3 4">Mal33</strain>
    </source>
</reference>
<protein>
    <recommendedName>
        <fullName evidence="5">Bifunctional 3-demethylubiquinone-9 3-methyltransferase/ 2-octaprenyl-6-hydroxy phenol methylase</fullName>
    </recommendedName>
</protein>
<evidence type="ECO:0000313" key="4">
    <source>
        <dbReference type="Proteomes" id="UP000316770"/>
    </source>
</evidence>
<feature type="domain" description="C-methyltransferase" evidence="2">
    <location>
        <begin position="263"/>
        <end position="420"/>
    </location>
</feature>
<evidence type="ECO:0000259" key="2">
    <source>
        <dbReference type="Pfam" id="PF08484"/>
    </source>
</evidence>
<proteinExistence type="predicted"/>
<dbReference type="Gene3D" id="6.20.50.110">
    <property type="entry name" value="Methyltransferase, zinc-binding domain"/>
    <property type="match status" value="1"/>
</dbReference>
<dbReference type="Proteomes" id="UP000316770">
    <property type="component" value="Chromosome"/>
</dbReference>
<dbReference type="AlphaFoldDB" id="A0A518IR27"/>
<dbReference type="Gene3D" id="3.40.50.720">
    <property type="entry name" value="NAD(P)-binding Rossmann-like Domain"/>
    <property type="match status" value="1"/>
</dbReference>
<dbReference type="Pfam" id="PF08484">
    <property type="entry name" value="Methyltransf_14"/>
    <property type="match status" value="1"/>
</dbReference>
<evidence type="ECO:0008006" key="5">
    <source>
        <dbReference type="Google" id="ProtNLM"/>
    </source>
</evidence>
<dbReference type="InterPro" id="IPR029063">
    <property type="entry name" value="SAM-dependent_MTases_sf"/>
</dbReference>
<evidence type="ECO:0000313" key="3">
    <source>
        <dbReference type="EMBL" id="QDV55503.1"/>
    </source>
</evidence>
<dbReference type="SUPFAM" id="SSF53335">
    <property type="entry name" value="S-adenosyl-L-methionine-dependent methyltransferases"/>
    <property type="match status" value="1"/>
</dbReference>
<dbReference type="PANTHER" id="PTHR43861:SF5">
    <property type="entry name" value="BLL5978 PROTEIN"/>
    <property type="match status" value="1"/>
</dbReference>